<organism evidence="2 3">
    <name type="scientific">Neolewinella agarilytica</name>
    <dbReference type="NCBI Taxonomy" id="478744"/>
    <lineage>
        <taxon>Bacteria</taxon>
        <taxon>Pseudomonadati</taxon>
        <taxon>Bacteroidota</taxon>
        <taxon>Saprospiria</taxon>
        <taxon>Saprospirales</taxon>
        <taxon>Lewinellaceae</taxon>
        <taxon>Neolewinella</taxon>
    </lineage>
</organism>
<dbReference type="STRING" id="478744.SAMN05444359_11447"/>
<keyword evidence="3" id="KW-1185">Reference proteome</keyword>
<keyword evidence="1" id="KW-0812">Transmembrane</keyword>
<feature type="transmembrane region" description="Helical" evidence="1">
    <location>
        <begin position="12"/>
        <end position="32"/>
    </location>
</feature>
<protein>
    <submittedName>
        <fullName evidence="2">Uncharacterized protein</fullName>
    </submittedName>
</protein>
<evidence type="ECO:0000313" key="3">
    <source>
        <dbReference type="Proteomes" id="UP000199021"/>
    </source>
</evidence>
<keyword evidence="1" id="KW-0472">Membrane</keyword>
<accession>A0A1H9I5A4</accession>
<dbReference type="InParanoid" id="A0A1H9I5A4"/>
<dbReference type="RefSeq" id="WP_090169303.1">
    <property type="nucleotide sequence ID" value="NZ_FOFB01000014.1"/>
</dbReference>
<dbReference type="EMBL" id="FOFB01000014">
    <property type="protein sequence ID" value="SEQ69764.1"/>
    <property type="molecule type" value="Genomic_DNA"/>
</dbReference>
<proteinExistence type="predicted"/>
<reference evidence="3" key="1">
    <citation type="submission" date="2016-10" db="EMBL/GenBank/DDBJ databases">
        <authorList>
            <person name="Varghese N."/>
            <person name="Submissions S."/>
        </authorList>
    </citation>
    <scope>NUCLEOTIDE SEQUENCE [LARGE SCALE GENOMIC DNA]</scope>
    <source>
        <strain evidence="3">DSM 24740</strain>
    </source>
</reference>
<dbReference type="AlphaFoldDB" id="A0A1H9I5A4"/>
<sequence length="59" mass="6567">MSEIKSAGIKGYAILGAFIAFLLFVFLVVYLYKYNNNGVPEEPQLYSDLLTTFVSGLRA</sequence>
<evidence type="ECO:0000313" key="2">
    <source>
        <dbReference type="EMBL" id="SEQ69764.1"/>
    </source>
</evidence>
<keyword evidence="1" id="KW-1133">Transmembrane helix</keyword>
<dbReference type="Proteomes" id="UP000199021">
    <property type="component" value="Unassembled WGS sequence"/>
</dbReference>
<gene>
    <name evidence="2" type="ORF">SAMN05444359_11447</name>
</gene>
<name>A0A1H9I5A4_9BACT</name>
<evidence type="ECO:0000256" key="1">
    <source>
        <dbReference type="SAM" id="Phobius"/>
    </source>
</evidence>